<evidence type="ECO:0000313" key="4">
    <source>
        <dbReference type="EMBL" id="TPX49133.1"/>
    </source>
</evidence>
<dbReference type="SUPFAM" id="SSF48371">
    <property type="entry name" value="ARM repeat"/>
    <property type="match status" value="1"/>
</dbReference>
<feature type="compositionally biased region" description="Basic and acidic residues" evidence="1">
    <location>
        <begin position="233"/>
        <end position="244"/>
    </location>
</feature>
<dbReference type="Gene3D" id="3.30.200.20">
    <property type="entry name" value="Phosphorylase Kinase, domain 1"/>
    <property type="match status" value="1"/>
</dbReference>
<evidence type="ECO:0000313" key="5">
    <source>
        <dbReference type="Proteomes" id="UP000317494"/>
    </source>
</evidence>
<feature type="compositionally biased region" description="Low complexity" evidence="1">
    <location>
        <begin position="484"/>
        <end position="501"/>
    </location>
</feature>
<feature type="region of interest" description="Disordered" evidence="1">
    <location>
        <begin position="479"/>
        <end position="506"/>
    </location>
</feature>
<dbReference type="SUPFAM" id="SSF56112">
    <property type="entry name" value="Protein kinase-like (PK-like)"/>
    <property type="match status" value="1"/>
</dbReference>
<dbReference type="Proteomes" id="UP000317494">
    <property type="component" value="Unassembled WGS sequence"/>
</dbReference>
<dbReference type="PANTHER" id="PTHR12984:SF3">
    <property type="entry name" value="N-TERMINAL KINASE-LIKE PROTEIN"/>
    <property type="match status" value="1"/>
</dbReference>
<feature type="compositionally biased region" description="Polar residues" evidence="1">
    <location>
        <begin position="219"/>
        <end position="231"/>
    </location>
</feature>
<dbReference type="STRING" id="286115.A0A507DC17"/>
<feature type="compositionally biased region" description="Polar residues" evidence="1">
    <location>
        <begin position="780"/>
        <end position="792"/>
    </location>
</feature>
<dbReference type="Gene3D" id="1.25.10.10">
    <property type="entry name" value="Leucine-rich Repeat Variant"/>
    <property type="match status" value="1"/>
</dbReference>
<organism evidence="4 6">
    <name type="scientific">Synchytrium endobioticum</name>
    <dbReference type="NCBI Taxonomy" id="286115"/>
    <lineage>
        <taxon>Eukaryota</taxon>
        <taxon>Fungi</taxon>
        <taxon>Fungi incertae sedis</taxon>
        <taxon>Chytridiomycota</taxon>
        <taxon>Chytridiomycota incertae sedis</taxon>
        <taxon>Chytridiomycetes</taxon>
        <taxon>Synchytriales</taxon>
        <taxon>Synchytriaceae</taxon>
        <taxon>Synchytrium</taxon>
    </lineage>
</organism>
<feature type="compositionally biased region" description="Basic and acidic residues" evidence="1">
    <location>
        <begin position="848"/>
        <end position="859"/>
    </location>
</feature>
<feature type="domain" description="Protein kinase" evidence="2">
    <location>
        <begin position="1"/>
        <end position="281"/>
    </location>
</feature>
<dbReference type="EMBL" id="QEAM01000039">
    <property type="protein sequence ID" value="TPX49133.1"/>
    <property type="molecule type" value="Genomic_DNA"/>
</dbReference>
<comment type="caution">
    <text evidence="4">The sequence shown here is derived from an EMBL/GenBank/DDBJ whole genome shotgun (WGS) entry which is preliminary data.</text>
</comment>
<dbReference type="EMBL" id="QEAN01000205">
    <property type="protein sequence ID" value="TPX43246.1"/>
    <property type="molecule type" value="Genomic_DNA"/>
</dbReference>
<keyword evidence="5" id="KW-1185">Reference proteome</keyword>
<dbReference type="PANTHER" id="PTHR12984">
    <property type="entry name" value="SCY1-RELATED S/T PROTEIN KINASE-LIKE"/>
    <property type="match status" value="1"/>
</dbReference>
<evidence type="ECO:0000256" key="1">
    <source>
        <dbReference type="SAM" id="MobiDB-lite"/>
    </source>
</evidence>
<dbReference type="Gene3D" id="1.10.510.10">
    <property type="entry name" value="Transferase(Phosphotransferase) domain 1"/>
    <property type="match status" value="1"/>
</dbReference>
<dbReference type="AlphaFoldDB" id="A0A507DC17"/>
<dbReference type="Proteomes" id="UP000320475">
    <property type="component" value="Unassembled WGS sequence"/>
</dbReference>
<dbReference type="InterPro" id="IPR016024">
    <property type="entry name" value="ARM-type_fold"/>
</dbReference>
<name>A0A507DC17_9FUNG</name>
<evidence type="ECO:0000259" key="2">
    <source>
        <dbReference type="PROSITE" id="PS50011"/>
    </source>
</evidence>
<sequence>MGNVASQVSINQSLGHDKTPTLEITVFSATSKQNNANCTVIEYKPTKSSPDSMDWVKNAVLRLKLLRHPGIIKFTSVEEGSDAVRVVTEPVYPLKLVLSRLNEEQVILGIRNITETLEFLHSEKLCHNNLKLDSVYVSAEDGRWLIGGMELVTRFDDLSPIMRSKLRTFLPPDIVPPEDMDPTIQGEPASRDSYALGFLLSDIISRFLVATKPILPSPVSATPGVSSSTSLPGHEDDNPTDHADSQTNYDWTCLQDIADKMVSRQPVKRPRPQEILKSPFFTHNAFANAVAALGGIRTFDSNKKRQIFAELPKKLVLVSQQTIVNYILPLLLNPEFFSEPGSTATFSAIFSCQGDNHLISPTDYQNFIIPFLKDMWTIRRLDVRRGLLDTFEKYIDALIDSDAPFVEGTLLNEILIGLEEIDIDVYVNSINALCLIIPKIVLSALPSSKRTAIIDPLRPSAEILRPSPSEYVNTIIPTSSPKAESISKTDSSSQSNSSSSQQKEERSVHSIVDGFVIPHVLSVVCMDGTDGKFWWLIVEGAVMLWKRLCVLEGRYKMSQLRIPTRSLLRLMSLILKASSPPRKIMFITKLIIADVSAIPNPPASYAFLHWAPRSMELLSPLLRDESSEMRNMVSTAIQSISSTVASSMETAPAVLKRRDESISTAERLRRVTQAHSTARRIRLPRTGPRMHHHEGAGPVKIDIDRSSLEVEEDWVYDVRASPADGVFVNRRDGKQKSTIVEKSNKDVVPRPSASALNAVGVSNTVDSGVSKVDINHSVSATNDVKDSSSNSIKGGGIEDSNKKVTKVPYSIDSKSSKVNMQSPPQESGRDETKSGESQPQPPLQLQEHTNDSSKVESSPRSKKSSSADNAVAPSLSTTPHKPSPLRNSAVFISDEELNILSRSVLDHSKVMTGMKDDGDSTAAPPIVEKSNNIAYGVESASAMGGNHDGVVDSSALSSAAVMEIVEEGGGIT</sequence>
<dbReference type="InterPro" id="IPR011989">
    <property type="entry name" value="ARM-like"/>
</dbReference>
<proteinExistence type="predicted"/>
<dbReference type="GO" id="GO:0005524">
    <property type="term" value="F:ATP binding"/>
    <property type="evidence" value="ECO:0007669"/>
    <property type="project" value="InterPro"/>
</dbReference>
<feature type="region of interest" description="Disordered" evidence="1">
    <location>
        <begin position="219"/>
        <end position="246"/>
    </location>
</feature>
<dbReference type="PROSITE" id="PS50011">
    <property type="entry name" value="PROTEIN_KINASE_DOM"/>
    <property type="match status" value="1"/>
</dbReference>
<protein>
    <recommendedName>
        <fullName evidence="2">Protein kinase domain-containing protein</fullName>
    </recommendedName>
</protein>
<dbReference type="OrthoDB" id="447103at2759"/>
<evidence type="ECO:0000313" key="6">
    <source>
        <dbReference type="Proteomes" id="UP000320475"/>
    </source>
</evidence>
<feature type="region of interest" description="Disordered" evidence="1">
    <location>
        <begin position="780"/>
        <end position="886"/>
    </location>
</feature>
<dbReference type="VEuPathDB" id="FungiDB:SeMB42_g04803"/>
<dbReference type="Pfam" id="PF00069">
    <property type="entry name" value="Pkinase"/>
    <property type="match status" value="1"/>
</dbReference>
<dbReference type="InterPro" id="IPR011009">
    <property type="entry name" value="Kinase-like_dom_sf"/>
</dbReference>
<dbReference type="InterPro" id="IPR051177">
    <property type="entry name" value="CIK-Related_Protein"/>
</dbReference>
<dbReference type="InterPro" id="IPR000719">
    <property type="entry name" value="Prot_kinase_dom"/>
</dbReference>
<feature type="compositionally biased region" description="Polar residues" evidence="1">
    <location>
        <begin position="812"/>
        <end position="825"/>
    </location>
</feature>
<dbReference type="GO" id="GO:0004672">
    <property type="term" value="F:protein kinase activity"/>
    <property type="evidence" value="ECO:0007669"/>
    <property type="project" value="InterPro"/>
</dbReference>
<accession>A0A507DC17</accession>
<gene>
    <name evidence="4" type="ORF">SeLEV6574_g01641</name>
    <name evidence="3" type="ORF">SeMB42_g04803</name>
</gene>
<dbReference type="SMART" id="SM00220">
    <property type="entry name" value="S_TKc"/>
    <property type="match status" value="1"/>
</dbReference>
<reference evidence="5 6" key="1">
    <citation type="journal article" date="2019" name="Sci. Rep.">
        <title>Comparative genomics of chytrid fungi reveal insights into the obligate biotrophic and pathogenic lifestyle of Synchytrium endobioticum.</title>
        <authorList>
            <person name="van de Vossenberg B.T.L.H."/>
            <person name="Warris S."/>
            <person name="Nguyen H.D.T."/>
            <person name="van Gent-Pelzer M.P.E."/>
            <person name="Joly D.L."/>
            <person name="van de Geest H.C."/>
            <person name="Bonants P.J.M."/>
            <person name="Smith D.S."/>
            <person name="Levesque C.A."/>
            <person name="van der Lee T.A.J."/>
        </authorList>
    </citation>
    <scope>NUCLEOTIDE SEQUENCE [LARGE SCALE GENOMIC DNA]</scope>
    <source>
        <strain evidence="4 6">LEV6574</strain>
        <strain evidence="3 5">MB42</strain>
    </source>
</reference>
<evidence type="ECO:0000313" key="3">
    <source>
        <dbReference type="EMBL" id="TPX43246.1"/>
    </source>
</evidence>